<name>A0A854QHU6_CRYNE</name>
<dbReference type="OrthoDB" id="4456959at2759"/>
<dbReference type="AlphaFoldDB" id="A0A854QHU6"/>
<dbReference type="PROSITE" id="PS00463">
    <property type="entry name" value="ZN2_CY6_FUNGAL_1"/>
    <property type="match status" value="1"/>
</dbReference>
<proteinExistence type="predicted"/>
<dbReference type="InterPro" id="IPR036864">
    <property type="entry name" value="Zn2-C6_fun-type_DNA-bd_sf"/>
</dbReference>
<keyword evidence="1" id="KW-0479">Metal-binding</keyword>
<dbReference type="PANTHER" id="PTHR46910:SF38">
    <property type="entry name" value="ZN(2)-C6 FUNGAL-TYPE DOMAIN-CONTAINING PROTEIN"/>
    <property type="match status" value="1"/>
</dbReference>
<gene>
    <name evidence="5" type="ORF">C361_02172</name>
</gene>
<evidence type="ECO:0000256" key="2">
    <source>
        <dbReference type="ARBA" id="ARBA00023242"/>
    </source>
</evidence>
<dbReference type="Pfam" id="PF00172">
    <property type="entry name" value="Zn_clus"/>
    <property type="match status" value="1"/>
</dbReference>
<dbReference type="GO" id="GO:0003677">
    <property type="term" value="F:DNA binding"/>
    <property type="evidence" value="ECO:0007669"/>
    <property type="project" value="InterPro"/>
</dbReference>
<evidence type="ECO:0000256" key="3">
    <source>
        <dbReference type="SAM" id="MobiDB-lite"/>
    </source>
</evidence>
<dbReference type="GO" id="GO:0000981">
    <property type="term" value="F:DNA-binding transcription factor activity, RNA polymerase II-specific"/>
    <property type="evidence" value="ECO:0007669"/>
    <property type="project" value="InterPro"/>
</dbReference>
<sequence>MATDINKKRKIQRACDICRKKKIKCDGPMNSLSSHKCAYCTERDLECTYIEEAQRRGPPKGYLETMEQRCGRLEKLLQQLHPDFNFDSYVGPPIDRQTFDLVTYRDLLDTLDIPSYPSQKPIAIDDSRLGLSPSDPSVTSLSSSASPANSLSNLKRILTRFYKAVGLDTQGESDTEETEMEARTQLSVAESMKRMGARDHHWRYHGTASGIQFITHLQELRSRAASRRMDFISCVNRVKRQQFWEVPEWELAIASEGLSPLDLSSWPEKGLDQRLIDAYFDHVNLHLPLLNRKIFQEQYDSCKWKNHHGFARVCLLLFANGARYLDDDPRVIWPLDQCTSESGRDTIINDPHDLRRYSAGWRYVRSYLRMGQSIVQGPNLFELQSRVLTCQFVAGTAIPHFIWIVAGYGLRSAQELGIHMRATLLHADPIERELCSRAFWCLYHIDRVSCSAIGRTIAIQDYDFDLQYPVDVDDEYWSTEDREKDFQQPVGKGPSMLATFIETLKLDHIVGAALQTIHTHSKGWLKPKEITANYAVLAELDSALNDWEKQVPQALKWNPHQSNTRLFKQCALLYCRYHYVRMLIHKPFVPIQYKAKKQHSDALPSLRICAEAARSLAGILDACLVRGRREQYRPSVDVEMALPMWDAATILLVDIFSDKQTASERETALMCLRCCQQASAVLEGTWRQVAKYSDFLVSLMDESIMPPTVDESRAGSEKRTREDDGGGRSKKRAWRAGSEPIMGSRGEDEGGNPQSRSHSRMNTLVPQQEPTNTLSVGNDIPSVSSTSTYNIPNPNMQLPSFPYSQARGEYPSQPSPAAFVPSDQDTFQSSDIMYDWLMNMASAAPQTLSMSSMALGGAEGGIDDPIWAQLFGDTVFCEFYQKYNSPATPTNTLEEMYYYSFTIDTTKND</sequence>
<dbReference type="InterPro" id="IPR001138">
    <property type="entry name" value="Zn2Cys6_DnaBD"/>
</dbReference>
<feature type="domain" description="Zn(2)-C6 fungal-type" evidence="4">
    <location>
        <begin position="14"/>
        <end position="49"/>
    </location>
</feature>
<dbReference type="InterPro" id="IPR050987">
    <property type="entry name" value="AtrR-like"/>
</dbReference>
<dbReference type="EMBL" id="AMKT01000028">
    <property type="protein sequence ID" value="OXG25169.1"/>
    <property type="molecule type" value="Genomic_DNA"/>
</dbReference>
<feature type="compositionally biased region" description="Basic and acidic residues" evidence="3">
    <location>
        <begin position="710"/>
        <end position="727"/>
    </location>
</feature>
<evidence type="ECO:0000259" key="4">
    <source>
        <dbReference type="PROSITE" id="PS50048"/>
    </source>
</evidence>
<dbReference type="PANTHER" id="PTHR46910">
    <property type="entry name" value="TRANSCRIPTION FACTOR PDR1"/>
    <property type="match status" value="1"/>
</dbReference>
<dbReference type="GO" id="GO:0008270">
    <property type="term" value="F:zinc ion binding"/>
    <property type="evidence" value="ECO:0007669"/>
    <property type="project" value="InterPro"/>
</dbReference>
<keyword evidence="2" id="KW-0539">Nucleus</keyword>
<dbReference type="SMART" id="SM00066">
    <property type="entry name" value="GAL4"/>
    <property type="match status" value="1"/>
</dbReference>
<dbReference type="GO" id="GO:0006351">
    <property type="term" value="P:DNA-templated transcription"/>
    <property type="evidence" value="ECO:0007669"/>
    <property type="project" value="InterPro"/>
</dbReference>
<feature type="compositionally biased region" description="Polar residues" evidence="3">
    <location>
        <begin position="752"/>
        <end position="779"/>
    </location>
</feature>
<feature type="region of interest" description="Disordered" evidence="3">
    <location>
        <begin position="706"/>
        <end position="779"/>
    </location>
</feature>
<protein>
    <submittedName>
        <fullName evidence="5">Nuclear protein</fullName>
    </submittedName>
</protein>
<dbReference type="SMART" id="SM00906">
    <property type="entry name" value="Fungal_trans"/>
    <property type="match status" value="1"/>
</dbReference>
<feature type="compositionally biased region" description="Low complexity" evidence="3">
    <location>
        <begin position="131"/>
        <end position="148"/>
    </location>
</feature>
<dbReference type="Gene3D" id="4.10.240.10">
    <property type="entry name" value="Zn(2)-C6 fungal-type DNA-binding domain"/>
    <property type="match status" value="1"/>
</dbReference>
<dbReference type="SUPFAM" id="SSF57701">
    <property type="entry name" value="Zn2/Cys6 DNA-binding domain"/>
    <property type="match status" value="1"/>
</dbReference>
<dbReference type="CDD" id="cd12148">
    <property type="entry name" value="fungal_TF_MHR"/>
    <property type="match status" value="1"/>
</dbReference>
<dbReference type="Proteomes" id="UP000199727">
    <property type="component" value="Unassembled WGS sequence"/>
</dbReference>
<evidence type="ECO:0000256" key="1">
    <source>
        <dbReference type="ARBA" id="ARBA00022723"/>
    </source>
</evidence>
<organism evidence="5 6">
    <name type="scientific">Cryptococcus neoformans Tu259-1</name>
    <dbReference type="NCBI Taxonomy" id="1230072"/>
    <lineage>
        <taxon>Eukaryota</taxon>
        <taxon>Fungi</taxon>
        <taxon>Dikarya</taxon>
        <taxon>Basidiomycota</taxon>
        <taxon>Agaricomycotina</taxon>
        <taxon>Tremellomycetes</taxon>
        <taxon>Tremellales</taxon>
        <taxon>Cryptococcaceae</taxon>
        <taxon>Cryptococcus</taxon>
        <taxon>Cryptococcus neoformans species complex</taxon>
    </lineage>
</organism>
<evidence type="ECO:0000313" key="6">
    <source>
        <dbReference type="Proteomes" id="UP000199727"/>
    </source>
</evidence>
<comment type="caution">
    <text evidence="5">The sequence shown here is derived from an EMBL/GenBank/DDBJ whole genome shotgun (WGS) entry which is preliminary data.</text>
</comment>
<dbReference type="PROSITE" id="PS50048">
    <property type="entry name" value="ZN2_CY6_FUNGAL_2"/>
    <property type="match status" value="1"/>
</dbReference>
<accession>A0A854QHU6</accession>
<reference evidence="5 6" key="1">
    <citation type="submission" date="2017-06" db="EMBL/GenBank/DDBJ databases">
        <title>Global population genomics of the pathogenic fungus Cryptococcus neoformans var. grubii.</title>
        <authorList>
            <person name="Cuomo C."/>
            <person name="Litvintseva A."/>
            <person name="Chen Y."/>
            <person name="Young S."/>
            <person name="Zeng Q."/>
            <person name="Chapman S."/>
            <person name="Gujja S."/>
            <person name="Saif S."/>
            <person name="Birren B."/>
        </authorList>
    </citation>
    <scope>NUCLEOTIDE SEQUENCE [LARGE SCALE GENOMIC DNA]</scope>
    <source>
        <strain evidence="5 6">Tu259-1</strain>
    </source>
</reference>
<dbReference type="InterPro" id="IPR007219">
    <property type="entry name" value="XnlR_reg_dom"/>
</dbReference>
<evidence type="ECO:0000313" key="5">
    <source>
        <dbReference type="EMBL" id="OXG25169.1"/>
    </source>
</evidence>
<dbReference type="Pfam" id="PF04082">
    <property type="entry name" value="Fungal_trans"/>
    <property type="match status" value="1"/>
</dbReference>
<dbReference type="CDD" id="cd00067">
    <property type="entry name" value="GAL4"/>
    <property type="match status" value="1"/>
</dbReference>
<feature type="region of interest" description="Disordered" evidence="3">
    <location>
        <begin position="124"/>
        <end position="148"/>
    </location>
</feature>